<organism evidence="1 2">
    <name type="scientific">Olivibacter ginsenosidimutans</name>
    <dbReference type="NCBI Taxonomy" id="1176537"/>
    <lineage>
        <taxon>Bacteria</taxon>
        <taxon>Pseudomonadati</taxon>
        <taxon>Bacteroidota</taxon>
        <taxon>Sphingobacteriia</taxon>
        <taxon>Sphingobacteriales</taxon>
        <taxon>Sphingobacteriaceae</taxon>
        <taxon>Olivibacter</taxon>
    </lineage>
</organism>
<reference evidence="2" key="1">
    <citation type="journal article" date="2019" name="Int. J. Syst. Evol. Microbiol.">
        <title>The Global Catalogue of Microorganisms (GCM) 10K type strain sequencing project: providing services to taxonomists for standard genome sequencing and annotation.</title>
        <authorList>
            <consortium name="The Broad Institute Genomics Platform"/>
            <consortium name="The Broad Institute Genome Sequencing Center for Infectious Disease"/>
            <person name="Wu L."/>
            <person name="Ma J."/>
        </authorList>
    </citation>
    <scope>NUCLEOTIDE SEQUENCE [LARGE SCALE GENOMIC DNA]</scope>
    <source>
        <strain evidence="2">JCM 18200</strain>
    </source>
</reference>
<dbReference type="Proteomes" id="UP001501411">
    <property type="component" value="Unassembled WGS sequence"/>
</dbReference>
<protein>
    <submittedName>
        <fullName evidence="1">Uncharacterized protein</fullName>
    </submittedName>
</protein>
<sequence>MGKSIHFYCLIICTALFFACEENKPIDPINECNTSADGYPNIFLGDVADNTTRWDYNEGSPTLYLNGPFSSLKDGAPVIVFKVKNDTLRIIPNEYTEYKGVKYDVSVSDLKKMASFYIDSLAGIKIYNTNAYDYMSLARCYLKRLGEDVPNVNGSDSNQPNVIGN</sequence>
<keyword evidence="2" id="KW-1185">Reference proteome</keyword>
<dbReference type="EMBL" id="BAABIQ010000026">
    <property type="protein sequence ID" value="GAA4790497.1"/>
    <property type="molecule type" value="Genomic_DNA"/>
</dbReference>
<proteinExistence type="predicted"/>
<comment type="caution">
    <text evidence="1">The sequence shown here is derived from an EMBL/GenBank/DDBJ whole genome shotgun (WGS) entry which is preliminary data.</text>
</comment>
<name>A0ABP9B7V6_9SPHI</name>
<accession>A0ABP9B7V6</accession>
<evidence type="ECO:0000313" key="2">
    <source>
        <dbReference type="Proteomes" id="UP001501411"/>
    </source>
</evidence>
<dbReference type="RefSeq" id="WP_345231429.1">
    <property type="nucleotide sequence ID" value="NZ_BAABIQ010000026.1"/>
</dbReference>
<dbReference type="PROSITE" id="PS51257">
    <property type="entry name" value="PROKAR_LIPOPROTEIN"/>
    <property type="match status" value="1"/>
</dbReference>
<gene>
    <name evidence="1" type="ORF">GCM10023231_18010</name>
</gene>
<evidence type="ECO:0000313" key="1">
    <source>
        <dbReference type="EMBL" id="GAA4790497.1"/>
    </source>
</evidence>